<reference evidence="1 2" key="1">
    <citation type="submission" date="2024-06" db="EMBL/GenBank/DDBJ databases">
        <title>A chromosome level genome sequence of Diviner's sage (Salvia divinorum).</title>
        <authorList>
            <person name="Ford S.A."/>
            <person name="Ro D.-K."/>
            <person name="Ness R.W."/>
            <person name="Phillips M.A."/>
        </authorList>
    </citation>
    <scope>NUCLEOTIDE SEQUENCE [LARGE SCALE GENOMIC DNA]</scope>
    <source>
        <strain evidence="1">SAF-2024a</strain>
        <tissue evidence="1">Leaf</tissue>
    </source>
</reference>
<evidence type="ECO:0000313" key="1">
    <source>
        <dbReference type="EMBL" id="KAL1556443.1"/>
    </source>
</evidence>
<dbReference type="EMBL" id="JBEAFC010000005">
    <property type="protein sequence ID" value="KAL1556443.1"/>
    <property type="molecule type" value="Genomic_DNA"/>
</dbReference>
<sequence>MTRWHPISSASLSSLYLSLIANHQITSFPSLLSPPNPHLGAANCSNNDGGAAAFDGKGAIHHHFSASSPTRPYSSIAAVALPVHPSLYPDFCPRFHIY</sequence>
<keyword evidence="2" id="KW-1185">Reference proteome</keyword>
<dbReference type="AlphaFoldDB" id="A0ABD1HLN4"/>
<accession>A0ABD1HLN4</accession>
<gene>
    <name evidence="1" type="ORF">AAHA92_12066</name>
</gene>
<proteinExistence type="predicted"/>
<dbReference type="Proteomes" id="UP001567538">
    <property type="component" value="Unassembled WGS sequence"/>
</dbReference>
<organism evidence="1 2">
    <name type="scientific">Salvia divinorum</name>
    <name type="common">Maria pastora</name>
    <name type="synonym">Diviner's sage</name>
    <dbReference type="NCBI Taxonomy" id="28513"/>
    <lineage>
        <taxon>Eukaryota</taxon>
        <taxon>Viridiplantae</taxon>
        <taxon>Streptophyta</taxon>
        <taxon>Embryophyta</taxon>
        <taxon>Tracheophyta</taxon>
        <taxon>Spermatophyta</taxon>
        <taxon>Magnoliopsida</taxon>
        <taxon>eudicotyledons</taxon>
        <taxon>Gunneridae</taxon>
        <taxon>Pentapetalae</taxon>
        <taxon>asterids</taxon>
        <taxon>lamiids</taxon>
        <taxon>Lamiales</taxon>
        <taxon>Lamiaceae</taxon>
        <taxon>Nepetoideae</taxon>
        <taxon>Mentheae</taxon>
        <taxon>Salviinae</taxon>
        <taxon>Salvia</taxon>
        <taxon>Salvia subgen. Calosphace</taxon>
    </lineage>
</organism>
<protein>
    <submittedName>
        <fullName evidence="1">Uncharacterized protein</fullName>
    </submittedName>
</protein>
<evidence type="ECO:0000313" key="2">
    <source>
        <dbReference type="Proteomes" id="UP001567538"/>
    </source>
</evidence>
<comment type="caution">
    <text evidence="1">The sequence shown here is derived from an EMBL/GenBank/DDBJ whole genome shotgun (WGS) entry which is preliminary data.</text>
</comment>
<name>A0ABD1HLN4_SALDI</name>